<accession>D8RLJ0</accession>
<dbReference type="InterPro" id="IPR001680">
    <property type="entry name" value="WD40_rpt"/>
</dbReference>
<evidence type="ECO:0000256" key="1">
    <source>
        <dbReference type="SAM" id="MobiDB-lite"/>
    </source>
</evidence>
<keyword evidence="3" id="KW-1185">Reference proteome</keyword>
<dbReference type="EMBL" id="GL377583">
    <property type="protein sequence ID" value="EFJ26926.1"/>
    <property type="molecule type" value="Genomic_DNA"/>
</dbReference>
<dbReference type="SMART" id="SM00320">
    <property type="entry name" value="WD40"/>
    <property type="match status" value="6"/>
</dbReference>
<reference evidence="2 3" key="1">
    <citation type="journal article" date="2011" name="Science">
        <title>The Selaginella genome identifies genetic changes associated with the evolution of vascular plants.</title>
        <authorList>
            <person name="Banks J.A."/>
            <person name="Nishiyama T."/>
            <person name="Hasebe M."/>
            <person name="Bowman J.L."/>
            <person name="Gribskov M."/>
            <person name="dePamphilis C."/>
            <person name="Albert V.A."/>
            <person name="Aono N."/>
            <person name="Aoyama T."/>
            <person name="Ambrose B.A."/>
            <person name="Ashton N.W."/>
            <person name="Axtell M.J."/>
            <person name="Barker E."/>
            <person name="Barker M.S."/>
            <person name="Bennetzen J.L."/>
            <person name="Bonawitz N.D."/>
            <person name="Chapple C."/>
            <person name="Cheng C."/>
            <person name="Correa L.G."/>
            <person name="Dacre M."/>
            <person name="DeBarry J."/>
            <person name="Dreyer I."/>
            <person name="Elias M."/>
            <person name="Engstrom E.M."/>
            <person name="Estelle M."/>
            <person name="Feng L."/>
            <person name="Finet C."/>
            <person name="Floyd S.K."/>
            <person name="Frommer W.B."/>
            <person name="Fujita T."/>
            <person name="Gramzow L."/>
            <person name="Gutensohn M."/>
            <person name="Harholt J."/>
            <person name="Hattori M."/>
            <person name="Heyl A."/>
            <person name="Hirai T."/>
            <person name="Hiwatashi Y."/>
            <person name="Ishikawa M."/>
            <person name="Iwata M."/>
            <person name="Karol K.G."/>
            <person name="Koehler B."/>
            <person name="Kolukisaoglu U."/>
            <person name="Kubo M."/>
            <person name="Kurata T."/>
            <person name="Lalonde S."/>
            <person name="Li K."/>
            <person name="Li Y."/>
            <person name="Litt A."/>
            <person name="Lyons E."/>
            <person name="Manning G."/>
            <person name="Maruyama T."/>
            <person name="Michael T.P."/>
            <person name="Mikami K."/>
            <person name="Miyazaki S."/>
            <person name="Morinaga S."/>
            <person name="Murata T."/>
            <person name="Mueller-Roeber B."/>
            <person name="Nelson D.R."/>
            <person name="Obara M."/>
            <person name="Oguri Y."/>
            <person name="Olmstead R.G."/>
            <person name="Onodera N."/>
            <person name="Petersen B.L."/>
            <person name="Pils B."/>
            <person name="Prigge M."/>
            <person name="Rensing S.A."/>
            <person name="Riano-Pachon D.M."/>
            <person name="Roberts A.W."/>
            <person name="Sato Y."/>
            <person name="Scheller H.V."/>
            <person name="Schulz B."/>
            <person name="Schulz C."/>
            <person name="Shakirov E.V."/>
            <person name="Shibagaki N."/>
            <person name="Shinohara N."/>
            <person name="Shippen D.E."/>
            <person name="Soerensen I."/>
            <person name="Sotooka R."/>
            <person name="Sugimoto N."/>
            <person name="Sugita M."/>
            <person name="Sumikawa N."/>
            <person name="Tanurdzic M."/>
            <person name="Theissen G."/>
            <person name="Ulvskov P."/>
            <person name="Wakazuki S."/>
            <person name="Weng J.K."/>
            <person name="Willats W.W."/>
            <person name="Wipf D."/>
            <person name="Wolf P.G."/>
            <person name="Yang L."/>
            <person name="Zimmer A.D."/>
            <person name="Zhu Q."/>
            <person name="Mitros T."/>
            <person name="Hellsten U."/>
            <person name="Loque D."/>
            <person name="Otillar R."/>
            <person name="Salamov A."/>
            <person name="Schmutz J."/>
            <person name="Shapiro H."/>
            <person name="Lindquist E."/>
            <person name="Lucas S."/>
            <person name="Rokhsar D."/>
            <person name="Grigoriev I.V."/>
        </authorList>
    </citation>
    <scope>NUCLEOTIDE SEQUENCE [LARGE SCALE GENOMIC DNA]</scope>
</reference>
<dbReference type="PANTHER" id="PTHR13211">
    <property type="entry name" value="TELOMERASE CAJAL BODY PROTEIN 1"/>
    <property type="match status" value="1"/>
</dbReference>
<dbReference type="FunCoup" id="D8RLJ0">
    <property type="interactions" value="4626"/>
</dbReference>
<dbReference type="Proteomes" id="UP000001514">
    <property type="component" value="Unassembled WGS sequence"/>
</dbReference>
<sequence>MEEEKAAAPNSYLWCPRVHFDPPPQRLYHLHRQFRLDGSGNNFFKGVKWSPDGSCFLTCNEDKRLRIFDLPSNALEVEALDDLAAKTDPLVSSLTVSEGETVYDFCWYPHMVATDLSTCVFATTTRDHPVHLWDAATGNLRCSYRAYNAMDEVTAALSVAFNPSGNRLFCGYNKKIRIFDTSTPGRHCEEHSTLTSSKEGITGIVSCLAFSGHQTNLLAAGSYDRTIAVYNEGNMELLYVLQGHEGGLTQVQFSKDGNYLYSGARKDPSICCWDVRYTTSLVYKLERAVTNTNQRIAFDIEPYAQHLGTGGEQGGDIRFYDLRTGEFTASIHAASDTINGFSFHPTLPLAASTSGARRFSTSEDKDDDEEPPQILTGNYFQNHLSIALLMV</sequence>
<protein>
    <submittedName>
        <fullName evidence="2">Uncharacterized protein</fullName>
    </submittedName>
</protein>
<dbReference type="KEGG" id="smo:SELMODRAFT_96537"/>
<dbReference type="Gramene" id="EFJ26926">
    <property type="protein sequence ID" value="EFJ26926"/>
    <property type="gene ID" value="SELMODRAFT_96537"/>
</dbReference>
<dbReference type="Gene3D" id="2.130.10.10">
    <property type="entry name" value="YVTN repeat-like/Quinoprotein amine dehydrogenase"/>
    <property type="match status" value="2"/>
</dbReference>
<dbReference type="PANTHER" id="PTHR13211:SF0">
    <property type="entry name" value="TELOMERASE CAJAL BODY PROTEIN 1"/>
    <property type="match status" value="1"/>
</dbReference>
<dbReference type="InterPro" id="IPR051150">
    <property type="entry name" value="SWT21/TCAB1_mRNA_Telomere"/>
</dbReference>
<feature type="region of interest" description="Disordered" evidence="1">
    <location>
        <begin position="354"/>
        <end position="375"/>
    </location>
</feature>
<proteinExistence type="predicted"/>
<dbReference type="AlphaFoldDB" id="D8RLJ0"/>
<dbReference type="Pfam" id="PF00400">
    <property type="entry name" value="WD40"/>
    <property type="match status" value="4"/>
</dbReference>
<dbReference type="eggNOG" id="KOG2919">
    <property type="taxonomic scope" value="Eukaryota"/>
</dbReference>
<evidence type="ECO:0000313" key="2">
    <source>
        <dbReference type="EMBL" id="EFJ26926.1"/>
    </source>
</evidence>
<dbReference type="HOGENOM" id="CLU_022731_1_0_1"/>
<dbReference type="InterPro" id="IPR036322">
    <property type="entry name" value="WD40_repeat_dom_sf"/>
</dbReference>
<dbReference type="OMA" id="ICILEGQ"/>
<evidence type="ECO:0000313" key="3">
    <source>
        <dbReference type="Proteomes" id="UP000001514"/>
    </source>
</evidence>
<organism evidence="3">
    <name type="scientific">Selaginella moellendorffii</name>
    <name type="common">Spikemoss</name>
    <dbReference type="NCBI Taxonomy" id="88036"/>
    <lineage>
        <taxon>Eukaryota</taxon>
        <taxon>Viridiplantae</taxon>
        <taxon>Streptophyta</taxon>
        <taxon>Embryophyta</taxon>
        <taxon>Tracheophyta</taxon>
        <taxon>Lycopodiopsida</taxon>
        <taxon>Selaginellales</taxon>
        <taxon>Selaginellaceae</taxon>
        <taxon>Selaginella</taxon>
    </lineage>
</organism>
<dbReference type="InterPro" id="IPR015943">
    <property type="entry name" value="WD40/YVTN_repeat-like_dom_sf"/>
</dbReference>
<dbReference type="InParanoid" id="D8RLJ0"/>
<dbReference type="SUPFAM" id="SSF50978">
    <property type="entry name" value="WD40 repeat-like"/>
    <property type="match status" value="1"/>
</dbReference>
<name>D8RLJ0_SELML</name>
<dbReference type="STRING" id="88036.D8RLJ0"/>
<gene>
    <name evidence="2" type="ORF">SELMODRAFT_96537</name>
</gene>